<dbReference type="Pfam" id="PF07510">
    <property type="entry name" value="GmrSD_C"/>
    <property type="match status" value="1"/>
</dbReference>
<accession>A0A1N7EJQ3</accession>
<feature type="domain" description="GmrSD restriction endonucleases C-terminal" evidence="2">
    <location>
        <begin position="422"/>
        <end position="563"/>
    </location>
</feature>
<dbReference type="PANTHER" id="PTHR35149">
    <property type="entry name" value="SLL5132 PROTEIN"/>
    <property type="match status" value="1"/>
</dbReference>
<dbReference type="OrthoDB" id="318965at2157"/>
<dbReference type="RefSeq" id="WP_076432492.1">
    <property type="nucleotide sequence ID" value="NZ_FTNO01000006.1"/>
</dbReference>
<dbReference type="InterPro" id="IPR011089">
    <property type="entry name" value="GmrSD_C"/>
</dbReference>
<sequence length="572" mass="67163">MQIAEQIRPKEMGDLFSQNERLKIPSYQRRYSWEKEQFEDLWRDLNKTGSEGGHFFGTIVFMSNIHVAQGTNEIDIVDGQQRITTVSILLCAIRDHLREFYDEDDTNQRVETIEEALWIVNRDGEKQGMRLTLGNLDHDSYENLVNGYVNEVENEKIELAYKFFQERLDTECRNLSEVKELHDRILDQLIYVSITAKGHSEAYQLFETMNNRGLSLSPIDLMKNYLLMKASKRGDTSENRVEDLWGDIIQNIDSLSDIHDSGETFFRQYFMSSHLLGINQKITKSKLYDPTFTDTIDESENVEELLEDIREKSALFRRLLQQDISRFSDSENSEINRLLRDAEIVSITPFTLFLRAFSESDDVDLLKEIIRRSNALLIRRQICDRNTGPHDTIFNHLAQNAFESDNPIQYIVDYLESEGRFPNDDQFRRHFVQEDFSRTDRTKYILSKIEEIHFGHGGKEVVESRYRVHIEHILPERPGKNLTKLWLEPFGITEDEHDDFKKRIGNLTLLEDDPNISASNRSLKKKQEYYTENATDFKMTHELEDQDQWGISEIEARSERLAQIAAEEVWIL</sequence>
<dbReference type="Proteomes" id="UP000186914">
    <property type="component" value="Unassembled WGS sequence"/>
</dbReference>
<dbReference type="AlphaFoldDB" id="A0A1N7EJQ3"/>
<dbReference type="Pfam" id="PF03235">
    <property type="entry name" value="GmrSD_N"/>
    <property type="match status" value="1"/>
</dbReference>
<dbReference type="PANTHER" id="PTHR35149:SF2">
    <property type="entry name" value="DUF262 DOMAIN-CONTAINING PROTEIN"/>
    <property type="match status" value="1"/>
</dbReference>
<name>A0A1N7EJQ3_9EURY</name>
<reference evidence="4" key="1">
    <citation type="submission" date="2017-01" db="EMBL/GenBank/DDBJ databases">
        <authorList>
            <person name="Varghese N."/>
            <person name="Submissions S."/>
        </authorList>
    </citation>
    <scope>NUCLEOTIDE SEQUENCE [LARGE SCALE GENOMIC DNA]</scope>
    <source>
        <strain evidence="4">CGMCC 1.7737</strain>
    </source>
</reference>
<evidence type="ECO:0000313" key="4">
    <source>
        <dbReference type="Proteomes" id="UP000186914"/>
    </source>
</evidence>
<dbReference type="EMBL" id="FTNO01000006">
    <property type="protein sequence ID" value="SIR88249.1"/>
    <property type="molecule type" value="Genomic_DNA"/>
</dbReference>
<keyword evidence="4" id="KW-1185">Reference proteome</keyword>
<gene>
    <name evidence="3" type="ORF">SAMN05421858_4308</name>
</gene>
<evidence type="ECO:0000259" key="2">
    <source>
        <dbReference type="Pfam" id="PF07510"/>
    </source>
</evidence>
<feature type="domain" description="GmrSD restriction endonucleases N-terminal" evidence="1">
    <location>
        <begin position="13"/>
        <end position="227"/>
    </location>
</feature>
<proteinExistence type="predicted"/>
<evidence type="ECO:0000313" key="3">
    <source>
        <dbReference type="EMBL" id="SIR88249.1"/>
    </source>
</evidence>
<organism evidence="3 4">
    <name type="scientific">Haladaptatus litoreus</name>
    <dbReference type="NCBI Taxonomy" id="553468"/>
    <lineage>
        <taxon>Archaea</taxon>
        <taxon>Methanobacteriati</taxon>
        <taxon>Methanobacteriota</taxon>
        <taxon>Stenosarchaea group</taxon>
        <taxon>Halobacteria</taxon>
        <taxon>Halobacteriales</taxon>
        <taxon>Haladaptataceae</taxon>
        <taxon>Haladaptatus</taxon>
    </lineage>
</organism>
<evidence type="ECO:0000259" key="1">
    <source>
        <dbReference type="Pfam" id="PF03235"/>
    </source>
</evidence>
<protein>
    <submittedName>
        <fullName evidence="3">Uncharacterized conserved protein, contains ParB-like and HNH nuclease domains</fullName>
    </submittedName>
</protein>
<dbReference type="InterPro" id="IPR004919">
    <property type="entry name" value="GmrSD_N"/>
</dbReference>